<dbReference type="Gene3D" id="3.30.450.20">
    <property type="entry name" value="PAS domain"/>
    <property type="match status" value="5"/>
</dbReference>
<dbReference type="Pfam" id="PF00563">
    <property type="entry name" value="EAL"/>
    <property type="match status" value="1"/>
</dbReference>
<dbReference type="PANTHER" id="PTHR44757:SF2">
    <property type="entry name" value="BIOFILM ARCHITECTURE MAINTENANCE PROTEIN MBAA"/>
    <property type="match status" value="1"/>
</dbReference>
<feature type="domain" description="PAC" evidence="3">
    <location>
        <begin position="542"/>
        <end position="594"/>
    </location>
</feature>
<dbReference type="InterPro" id="IPR001633">
    <property type="entry name" value="EAL_dom"/>
</dbReference>
<feature type="domain" description="PAS" evidence="2">
    <location>
        <begin position="452"/>
        <end position="496"/>
    </location>
</feature>
<dbReference type="PROSITE" id="PS50112">
    <property type="entry name" value="PAS"/>
    <property type="match status" value="3"/>
</dbReference>
<dbReference type="InterPro" id="IPR035919">
    <property type="entry name" value="EAL_sf"/>
</dbReference>
<dbReference type="InterPro" id="IPR000700">
    <property type="entry name" value="PAS-assoc_C"/>
</dbReference>
<dbReference type="PROSITE" id="PS50887">
    <property type="entry name" value="GGDEF"/>
    <property type="match status" value="1"/>
</dbReference>
<dbReference type="NCBIfam" id="TIGR00229">
    <property type="entry name" value="sensory_box"/>
    <property type="match status" value="3"/>
</dbReference>
<evidence type="ECO:0000259" key="4">
    <source>
        <dbReference type="PROSITE" id="PS50883"/>
    </source>
</evidence>
<dbReference type="SMART" id="SM00267">
    <property type="entry name" value="GGDEF"/>
    <property type="match status" value="1"/>
</dbReference>
<dbReference type="SMART" id="SM00091">
    <property type="entry name" value="PAS"/>
    <property type="match status" value="4"/>
</dbReference>
<dbReference type="Gene3D" id="3.30.70.270">
    <property type="match status" value="1"/>
</dbReference>
<gene>
    <name evidence="6" type="ORF">C6571_11530</name>
</gene>
<evidence type="ECO:0000259" key="5">
    <source>
        <dbReference type="PROSITE" id="PS50887"/>
    </source>
</evidence>
<feature type="domain" description="PAC" evidence="3">
    <location>
        <begin position="399"/>
        <end position="451"/>
    </location>
</feature>
<dbReference type="PROSITE" id="PS50883">
    <property type="entry name" value="EAL"/>
    <property type="match status" value="1"/>
</dbReference>
<keyword evidence="7" id="KW-1185">Reference proteome</keyword>
<evidence type="ECO:0000259" key="3">
    <source>
        <dbReference type="PROSITE" id="PS50113"/>
    </source>
</evidence>
<accession>A0A2S0N104</accession>
<dbReference type="PANTHER" id="PTHR44757">
    <property type="entry name" value="DIGUANYLATE CYCLASE DGCP"/>
    <property type="match status" value="1"/>
</dbReference>
<dbReference type="Pfam" id="PF13426">
    <property type="entry name" value="PAS_9"/>
    <property type="match status" value="2"/>
</dbReference>
<dbReference type="InterPro" id="IPR052155">
    <property type="entry name" value="Biofilm_reg_signaling"/>
</dbReference>
<name>A0A2S0N104_9BURK</name>
<dbReference type="Pfam" id="PF00990">
    <property type="entry name" value="GGDEF"/>
    <property type="match status" value="1"/>
</dbReference>
<dbReference type="Pfam" id="PF05651">
    <property type="entry name" value="Diacid_rec"/>
    <property type="match status" value="1"/>
</dbReference>
<feature type="region of interest" description="Disordered" evidence="1">
    <location>
        <begin position="150"/>
        <end position="171"/>
    </location>
</feature>
<dbReference type="InterPro" id="IPR000014">
    <property type="entry name" value="PAS"/>
</dbReference>
<dbReference type="NCBIfam" id="TIGR00254">
    <property type="entry name" value="GGDEF"/>
    <property type="match status" value="1"/>
</dbReference>
<dbReference type="FunFam" id="3.20.20.450:FF:000001">
    <property type="entry name" value="Cyclic di-GMP phosphodiesterase yahA"/>
    <property type="match status" value="1"/>
</dbReference>
<evidence type="ECO:0000313" key="6">
    <source>
        <dbReference type="EMBL" id="AVO41830.1"/>
    </source>
</evidence>
<dbReference type="SUPFAM" id="SSF141868">
    <property type="entry name" value="EAL domain-like"/>
    <property type="match status" value="1"/>
</dbReference>
<dbReference type="InterPro" id="IPR043128">
    <property type="entry name" value="Rev_trsase/Diguanyl_cyclase"/>
</dbReference>
<organism evidence="6 7">
    <name type="scientific">Simplicispira suum</name>
    <dbReference type="NCBI Taxonomy" id="2109915"/>
    <lineage>
        <taxon>Bacteria</taxon>
        <taxon>Pseudomonadati</taxon>
        <taxon>Pseudomonadota</taxon>
        <taxon>Betaproteobacteria</taxon>
        <taxon>Burkholderiales</taxon>
        <taxon>Comamonadaceae</taxon>
        <taxon>Simplicispira</taxon>
    </lineage>
</organism>
<feature type="domain" description="PAS" evidence="2">
    <location>
        <begin position="620"/>
        <end position="698"/>
    </location>
</feature>
<dbReference type="Pfam" id="PF12860">
    <property type="entry name" value="PAS_7"/>
    <property type="match status" value="1"/>
</dbReference>
<proteinExistence type="predicted"/>
<dbReference type="SUPFAM" id="SSF55785">
    <property type="entry name" value="PYP-like sensor domain (PAS domain)"/>
    <property type="match status" value="5"/>
</dbReference>
<evidence type="ECO:0008006" key="8">
    <source>
        <dbReference type="Google" id="ProtNLM"/>
    </source>
</evidence>
<dbReference type="EMBL" id="CP027669">
    <property type="protein sequence ID" value="AVO41830.1"/>
    <property type="molecule type" value="Genomic_DNA"/>
</dbReference>
<dbReference type="InterPro" id="IPR013656">
    <property type="entry name" value="PAS_4"/>
</dbReference>
<dbReference type="SMART" id="SM00052">
    <property type="entry name" value="EAL"/>
    <property type="match status" value="1"/>
</dbReference>
<feature type="domain" description="GGDEF" evidence="5">
    <location>
        <begin position="899"/>
        <end position="1037"/>
    </location>
</feature>
<feature type="domain" description="EAL" evidence="4">
    <location>
        <begin position="1046"/>
        <end position="1300"/>
    </location>
</feature>
<dbReference type="PROSITE" id="PS50113">
    <property type="entry name" value="PAC"/>
    <property type="match status" value="3"/>
</dbReference>
<dbReference type="SUPFAM" id="SSF55073">
    <property type="entry name" value="Nucleotide cyclase"/>
    <property type="match status" value="1"/>
</dbReference>
<evidence type="ECO:0000259" key="2">
    <source>
        <dbReference type="PROSITE" id="PS50112"/>
    </source>
</evidence>
<dbReference type="InterPro" id="IPR001610">
    <property type="entry name" value="PAC"/>
</dbReference>
<dbReference type="SMART" id="SM00086">
    <property type="entry name" value="PAC"/>
    <property type="match status" value="4"/>
</dbReference>
<sequence>MLTKARGCACNPLQVPRRRAILPAQYAMPTPFDIPFGQDLCDVLHAELGLVCSFMGDAGRIVASSERERIGHTHEVALRIMQGALEEYSVTPEEAARSATVREGINMGIDLGGQRVACFAIAGPLQVVRPLARVVRFCVTSLLQVRREAAASSAPAPPTTGQALGRSTPNTRLTDLLGHASQAMAFSLSRLHDAVNHIDQGITLFDSRLQLVVWNRRFLELIGVPETAVHFGQPLEEILQRYAESTGHSPAELQSLVFRRVARVRAGQPSAFEHVNPQGTVLAVVDRPLPDGSLVSTYTDVTERHRADTALRAAYESAERQVKLRTRTLTDFSNLSSDWFWEQDTEFRFTRFFGNSTEKLRRDPSYFLGKRRWDLPIQGISAEQLAEHLAFHERRESFRHFEYEIDAEDGSTQYFSVSGGPRFDDQRHFVGYHGIGSNITELRRAELAIRERERQLAQIVDGSPLATFVIDARHRITHWNRACTALTGMDAATMLGHDEAWRGWYESPRPTLASLLVDQAEDDVLAAHCPGFRHSSLIAGALEAELFLPDVGENGRWLHITAAPLHDAQGQLTGAIETVQDVTERRHDQQLLEERSNALQQANVAMEERVQARTEELSRQLSFMHQLIEAIPSPLFYKDAQLRYLGCNSAFESFIGKPAADFIGKTPLGIATQPLADRYLSADRELLAQRGKQIYESEVRHADGQLRQVIFHKATFTLPDGSVGGLVGVMLDITERTRMENDLRQAATVFDNIAEGVTITERDGTIIAVNRAFCTITGYDREEAIGQNPRMLQSGRHDRKFYTDMWEAITRYGRWQGEVWNRRKAGEIYPQWLSITTVDAPPGQPTHYVATFSDITRQKQNEERIQLLAFSDPLTGLPNRRLLLDRLEHALIVSMRNQRGGALFFIDLDDFKGLNDTRGHYVGDLLLQQVAQRLIGCVREGDTVARLGGDEFVVMLEGLSQDTLQTVKQAEAVGTAILLALNEPYVLQDSVHHNTPSIGVTLFGEPLGSVEELLKQADLAMYRAKASGRNALCFFDPQMQSVLAERVALEKELRIALQQQEFILHYQPQVNQAGAMVGVEALVRWQHPQRSVVSPLEFIALAEDTGLILPLGRWVLETACRQLAAWAQRPDRQHLTMAVNVSARQFHHADFVEQVLAVLQETSANPRRLKLELTESLLITNIEEVIAKMSALKARGVCFSLDDFGTGYSSLGYLKRLPLDQLKIDQGFVSHVLTDANDAAIARMIVALSESLGLEVIAEGVEQAEQRDFLARQGCQAYQGYFFSRPLAIQALEEYADSSQAAAFAEIGEGI</sequence>
<reference evidence="6 7" key="1">
    <citation type="submission" date="2018-03" db="EMBL/GenBank/DDBJ databases">
        <title>Genome sequencing of Simplicispira sp.</title>
        <authorList>
            <person name="Kim S.-J."/>
            <person name="Heo J."/>
            <person name="Kwon S.-W."/>
        </authorList>
    </citation>
    <scope>NUCLEOTIDE SEQUENCE [LARGE SCALE GENOMIC DNA]</scope>
    <source>
        <strain evidence="6 7">SC1-8</strain>
    </source>
</reference>
<feature type="domain" description="PAS" evidence="2">
    <location>
        <begin position="742"/>
        <end position="788"/>
    </location>
</feature>
<dbReference type="CDD" id="cd00130">
    <property type="entry name" value="PAS"/>
    <property type="match status" value="3"/>
</dbReference>
<dbReference type="Gene3D" id="3.20.20.450">
    <property type="entry name" value="EAL domain"/>
    <property type="match status" value="1"/>
</dbReference>
<feature type="compositionally biased region" description="Polar residues" evidence="1">
    <location>
        <begin position="159"/>
        <end position="171"/>
    </location>
</feature>
<evidence type="ECO:0000256" key="1">
    <source>
        <dbReference type="SAM" id="MobiDB-lite"/>
    </source>
</evidence>
<dbReference type="InterPro" id="IPR000160">
    <property type="entry name" value="GGDEF_dom"/>
</dbReference>
<dbReference type="InterPro" id="IPR008599">
    <property type="entry name" value="Diacid_rec"/>
</dbReference>
<dbReference type="KEGG" id="simp:C6571_11530"/>
<dbReference type="Proteomes" id="UP000239326">
    <property type="component" value="Chromosome"/>
</dbReference>
<dbReference type="InterPro" id="IPR035965">
    <property type="entry name" value="PAS-like_dom_sf"/>
</dbReference>
<dbReference type="InterPro" id="IPR029787">
    <property type="entry name" value="Nucleotide_cyclase"/>
</dbReference>
<dbReference type="CDD" id="cd01948">
    <property type="entry name" value="EAL"/>
    <property type="match status" value="1"/>
</dbReference>
<feature type="domain" description="PAC" evidence="3">
    <location>
        <begin position="693"/>
        <end position="745"/>
    </location>
</feature>
<dbReference type="Pfam" id="PF08448">
    <property type="entry name" value="PAS_4"/>
    <property type="match status" value="2"/>
</dbReference>
<dbReference type="CDD" id="cd01949">
    <property type="entry name" value="GGDEF"/>
    <property type="match status" value="1"/>
</dbReference>
<evidence type="ECO:0000313" key="7">
    <source>
        <dbReference type="Proteomes" id="UP000239326"/>
    </source>
</evidence>
<protein>
    <recommendedName>
        <fullName evidence="8">Diguanylate cyclase</fullName>
    </recommendedName>
</protein>
<dbReference type="OrthoDB" id="9813903at2"/>